<evidence type="ECO:0000256" key="10">
    <source>
        <dbReference type="ARBA" id="ARBA00048312"/>
    </source>
</evidence>
<evidence type="ECO:0000256" key="8">
    <source>
        <dbReference type="ARBA" id="ARBA00022840"/>
    </source>
</evidence>
<keyword evidence="5" id="KW-0808">Transferase</keyword>
<dbReference type="PROSITE" id="PS00107">
    <property type="entry name" value="PROTEIN_KINASE_ATP"/>
    <property type="match status" value="1"/>
</dbReference>
<evidence type="ECO:0000256" key="1">
    <source>
        <dbReference type="ARBA" id="ARBA00008832"/>
    </source>
</evidence>
<organism evidence="13 14">
    <name type="scientific">Vigna mungo</name>
    <name type="common">Black gram</name>
    <name type="synonym">Phaseolus mungo</name>
    <dbReference type="NCBI Taxonomy" id="3915"/>
    <lineage>
        <taxon>Eukaryota</taxon>
        <taxon>Viridiplantae</taxon>
        <taxon>Streptophyta</taxon>
        <taxon>Embryophyta</taxon>
        <taxon>Tracheophyta</taxon>
        <taxon>Spermatophyta</taxon>
        <taxon>Magnoliopsida</taxon>
        <taxon>eudicotyledons</taxon>
        <taxon>Gunneridae</taxon>
        <taxon>Pentapetalae</taxon>
        <taxon>rosids</taxon>
        <taxon>fabids</taxon>
        <taxon>Fabales</taxon>
        <taxon>Fabaceae</taxon>
        <taxon>Papilionoideae</taxon>
        <taxon>50 kb inversion clade</taxon>
        <taxon>NPAAA clade</taxon>
        <taxon>indigoferoid/millettioid clade</taxon>
        <taxon>Phaseoleae</taxon>
        <taxon>Vigna</taxon>
    </lineage>
</organism>
<dbReference type="GO" id="GO:0005524">
    <property type="term" value="F:ATP binding"/>
    <property type="evidence" value="ECO:0007669"/>
    <property type="project" value="UniProtKB-UniRule"/>
</dbReference>
<dbReference type="AlphaFoldDB" id="A0AAQ3NNY9"/>
<evidence type="ECO:0000256" key="3">
    <source>
        <dbReference type="ARBA" id="ARBA00022527"/>
    </source>
</evidence>
<gene>
    <name evidence="13" type="ORF">V8G54_017142</name>
</gene>
<proteinExistence type="inferred from homology"/>
<dbReference type="EC" id="2.7.11.24" evidence="2"/>
<evidence type="ECO:0000313" key="14">
    <source>
        <dbReference type="Proteomes" id="UP001374535"/>
    </source>
</evidence>
<keyword evidence="6 11" id="KW-0547">Nucleotide-binding</keyword>
<evidence type="ECO:0000256" key="2">
    <source>
        <dbReference type="ARBA" id="ARBA00012411"/>
    </source>
</evidence>
<dbReference type="InterPro" id="IPR050117">
    <property type="entry name" value="MAPK"/>
</dbReference>
<protein>
    <recommendedName>
        <fullName evidence="2">mitogen-activated protein kinase</fullName>
        <ecNumber evidence="2">2.7.11.24</ecNumber>
    </recommendedName>
</protein>
<evidence type="ECO:0000256" key="4">
    <source>
        <dbReference type="ARBA" id="ARBA00022553"/>
    </source>
</evidence>
<keyword evidence="14" id="KW-1185">Reference proteome</keyword>
<dbReference type="SUPFAM" id="SSF56112">
    <property type="entry name" value="Protein kinase-like (PK-like)"/>
    <property type="match status" value="1"/>
</dbReference>
<accession>A0AAQ3NNY9</accession>
<dbReference type="InterPro" id="IPR017441">
    <property type="entry name" value="Protein_kinase_ATP_BS"/>
</dbReference>
<evidence type="ECO:0000256" key="5">
    <source>
        <dbReference type="ARBA" id="ARBA00022679"/>
    </source>
</evidence>
<dbReference type="EMBL" id="CP144696">
    <property type="protein sequence ID" value="WVZ12612.1"/>
    <property type="molecule type" value="Genomic_DNA"/>
</dbReference>
<dbReference type="GO" id="GO:0004707">
    <property type="term" value="F:MAP kinase activity"/>
    <property type="evidence" value="ECO:0007669"/>
    <property type="project" value="UniProtKB-EC"/>
</dbReference>
<evidence type="ECO:0000256" key="7">
    <source>
        <dbReference type="ARBA" id="ARBA00022777"/>
    </source>
</evidence>
<reference evidence="13 14" key="1">
    <citation type="journal article" date="2023" name="Life. Sci Alliance">
        <title>Evolutionary insights into 3D genome organization and epigenetic landscape of Vigna mungo.</title>
        <authorList>
            <person name="Junaid A."/>
            <person name="Singh B."/>
            <person name="Bhatia S."/>
        </authorList>
    </citation>
    <scope>NUCLEOTIDE SEQUENCE [LARGE SCALE GENOMIC DNA]</scope>
    <source>
        <strain evidence="13">Urdbean</strain>
    </source>
</reference>
<comment type="catalytic activity">
    <reaction evidence="9">
        <text>L-threonyl-[protein] + ATP = O-phospho-L-threonyl-[protein] + ADP + H(+)</text>
        <dbReference type="Rhea" id="RHEA:46608"/>
        <dbReference type="Rhea" id="RHEA-COMP:11060"/>
        <dbReference type="Rhea" id="RHEA-COMP:11605"/>
        <dbReference type="ChEBI" id="CHEBI:15378"/>
        <dbReference type="ChEBI" id="CHEBI:30013"/>
        <dbReference type="ChEBI" id="CHEBI:30616"/>
        <dbReference type="ChEBI" id="CHEBI:61977"/>
        <dbReference type="ChEBI" id="CHEBI:456216"/>
        <dbReference type="EC" id="2.7.11.24"/>
    </reaction>
</comment>
<dbReference type="FunFam" id="1.10.510.10:FF:000017">
    <property type="entry name" value="Mitogen-activated protein kinase"/>
    <property type="match status" value="1"/>
</dbReference>
<evidence type="ECO:0000256" key="6">
    <source>
        <dbReference type="ARBA" id="ARBA00022741"/>
    </source>
</evidence>
<keyword evidence="4" id="KW-0597">Phosphoprotein</keyword>
<dbReference type="Proteomes" id="UP001374535">
    <property type="component" value="Chromosome 5"/>
</dbReference>
<dbReference type="InterPro" id="IPR003527">
    <property type="entry name" value="MAP_kinase_CS"/>
</dbReference>
<feature type="domain" description="Protein kinase" evidence="12">
    <location>
        <begin position="19"/>
        <end position="310"/>
    </location>
</feature>
<comment type="catalytic activity">
    <reaction evidence="10">
        <text>L-seryl-[protein] + ATP = O-phospho-L-seryl-[protein] + ADP + H(+)</text>
        <dbReference type="Rhea" id="RHEA:17989"/>
        <dbReference type="Rhea" id="RHEA-COMP:9863"/>
        <dbReference type="Rhea" id="RHEA-COMP:11604"/>
        <dbReference type="ChEBI" id="CHEBI:15378"/>
        <dbReference type="ChEBI" id="CHEBI:29999"/>
        <dbReference type="ChEBI" id="CHEBI:30616"/>
        <dbReference type="ChEBI" id="CHEBI:83421"/>
        <dbReference type="ChEBI" id="CHEBI:456216"/>
        <dbReference type="EC" id="2.7.11.24"/>
    </reaction>
</comment>
<dbReference type="CDD" id="cd07859">
    <property type="entry name" value="STKc_TDY_MAPK"/>
    <property type="match status" value="1"/>
</dbReference>
<dbReference type="FunFam" id="3.30.200.20:FF:000046">
    <property type="entry name" value="Mitogen-activated protein kinase"/>
    <property type="match status" value="1"/>
</dbReference>
<evidence type="ECO:0000313" key="13">
    <source>
        <dbReference type="EMBL" id="WVZ12612.1"/>
    </source>
</evidence>
<evidence type="ECO:0000256" key="9">
    <source>
        <dbReference type="ARBA" id="ARBA00047592"/>
    </source>
</evidence>
<evidence type="ECO:0000256" key="11">
    <source>
        <dbReference type="PROSITE-ProRule" id="PRU10141"/>
    </source>
</evidence>
<dbReference type="PROSITE" id="PS01351">
    <property type="entry name" value="MAPK"/>
    <property type="match status" value="1"/>
</dbReference>
<comment type="similarity">
    <text evidence="1">Belongs to the protein kinase superfamily. CMGC Ser/Thr protein kinase family. MAP kinase subfamily.</text>
</comment>
<dbReference type="PROSITE" id="PS50011">
    <property type="entry name" value="PROTEIN_KINASE_DOM"/>
    <property type="match status" value="1"/>
</dbReference>
<sequence>MQSSVDVDFFTEYGEGNRYKIEEVIGKGSYGVVCSAYDTHTGEKVAIKKINDIFEHVSDATRILREIKLLRLLRHPDIVEIKHILLPPSRREFKDIYVVFELMESDLHQVIKANDDLTAEHYQFFLYQLLRGLKYIHTANVFHRDLKPKNILANADCKLKICDFGLARVAFNDTPTAIFWTDYVATRWYRAPELCGSFFSKYTPAIDIWSIGCIFAELLTGKPLFPGKNVVHQLDLMTDFLGTPSPEAIARVRNEKARRYLSSMRKKKPVPFSQKFPNVDPLALRVLERMLAFEPKDRPTAEEALADPYFKGLAKVEREPCSQPVTKMEFEFERRRITKEDVRELIYREILEYHPKMLKEHLDGEEPTGFMYPRCLEDFFFSTSAFAPSSIDFRVYHKIEFDFVSHKTSSGEEYTFPSSTQIMLMLFCSRSPTVINTSFGYLLLMLMNIAVDHFKKQFAYLEEHYGKGGTVTPPERQHASLPRPCVLYSDNERQNMAVVADDLSKCSIKEVEKPAIDKTGGIPMTRLPLSAPQNIKGVMTNCSLYFAFSFPSFFPDLIYVQRQTLYSNSVCSLLRLFSFYSLAFYIPNKKYVSGCVNLFLLLSHDGGVICEWPKAVGLVLLKYICVAARPGKVVGSVLHYNNSRVAETEQRKTGKNPSVSAKYAAQSCSYPRRNPNCKIERAVEGIEGANGLQTKPQYLARKVAAAQGGPGGSWY</sequence>
<keyword evidence="8 11" id="KW-0067">ATP-binding</keyword>
<dbReference type="SMART" id="SM00220">
    <property type="entry name" value="S_TKc"/>
    <property type="match status" value="1"/>
</dbReference>
<name>A0AAQ3NNY9_VIGMU</name>
<evidence type="ECO:0000259" key="12">
    <source>
        <dbReference type="PROSITE" id="PS50011"/>
    </source>
</evidence>
<dbReference type="Pfam" id="PF00069">
    <property type="entry name" value="Pkinase"/>
    <property type="match status" value="1"/>
</dbReference>
<feature type="binding site" evidence="11">
    <location>
        <position position="49"/>
    </location>
    <ligand>
        <name>ATP</name>
        <dbReference type="ChEBI" id="CHEBI:30616"/>
    </ligand>
</feature>
<dbReference type="InterPro" id="IPR011009">
    <property type="entry name" value="Kinase-like_dom_sf"/>
</dbReference>
<dbReference type="InterPro" id="IPR000719">
    <property type="entry name" value="Prot_kinase_dom"/>
</dbReference>
<keyword evidence="3" id="KW-0723">Serine/threonine-protein kinase</keyword>
<dbReference type="Gene3D" id="1.10.510.10">
    <property type="entry name" value="Transferase(Phosphotransferase) domain 1"/>
    <property type="match status" value="1"/>
</dbReference>
<dbReference type="Gene3D" id="3.30.200.20">
    <property type="entry name" value="Phosphorylase Kinase, domain 1"/>
    <property type="match status" value="1"/>
</dbReference>
<keyword evidence="7" id="KW-0418">Kinase</keyword>
<dbReference type="PANTHER" id="PTHR24055">
    <property type="entry name" value="MITOGEN-ACTIVATED PROTEIN KINASE"/>
    <property type="match status" value="1"/>
</dbReference>